<evidence type="ECO:0000313" key="2">
    <source>
        <dbReference type="EMBL" id="ULT95511.1"/>
    </source>
</evidence>
<keyword evidence="1" id="KW-0732">Signal</keyword>
<dbReference type="EMBL" id="CP090894">
    <property type="protein sequence ID" value="ULT95511.1"/>
    <property type="molecule type" value="Genomic_DNA"/>
</dbReference>
<dbReference type="AlphaFoldDB" id="A0AAE9EU86"/>
<feature type="chain" id="PRO_5044707153" evidence="1">
    <location>
        <begin position="20"/>
        <end position="91"/>
    </location>
</feature>
<keyword evidence="5" id="KW-1185">Reference proteome</keyword>
<evidence type="ECO:0000313" key="4">
    <source>
        <dbReference type="Proteomes" id="UP000827892"/>
    </source>
</evidence>
<gene>
    <name evidence="2" type="ORF">L3Y34_004318</name>
    <name evidence="3" type="ORF">L5515_011435</name>
</gene>
<evidence type="ECO:0000313" key="3">
    <source>
        <dbReference type="EMBL" id="UMM28724.1"/>
    </source>
</evidence>
<evidence type="ECO:0000313" key="5">
    <source>
        <dbReference type="Proteomes" id="UP000829354"/>
    </source>
</evidence>
<feature type="signal peptide" evidence="1">
    <location>
        <begin position="1"/>
        <end position="19"/>
    </location>
</feature>
<reference evidence="3 5" key="1">
    <citation type="submission" date="2022-04" db="EMBL/GenBank/DDBJ databases">
        <title>Chromosome-level reference genomes for two strains of Caenorhabditis briggsae: an improved platform for comparative genomics.</title>
        <authorList>
            <person name="Stevens L."/>
            <person name="Andersen E."/>
        </authorList>
    </citation>
    <scope>NUCLEOTIDE SEQUENCE [LARGE SCALE GENOMIC DNA]</scope>
    <source>
        <strain evidence="3">VX34</strain>
        <tissue evidence="3">Whole-organism</tissue>
    </source>
</reference>
<dbReference type="Proteomes" id="UP000829354">
    <property type="component" value="Chromosome IV"/>
</dbReference>
<dbReference type="Proteomes" id="UP000827892">
    <property type="component" value="Chromosome IV"/>
</dbReference>
<dbReference type="EMBL" id="CP092623">
    <property type="protein sequence ID" value="UMM28724.1"/>
    <property type="molecule type" value="Genomic_DNA"/>
</dbReference>
<sequence>MSTQLTFLLILCVLTTSAALVQFPRSNRYGFISSYDEPSRDTMIVEHKRYDRNCFFSPVQCMLSYNDVPLVVTRKASKRFDPLLASLNNFK</sequence>
<reference evidence="2 4" key="2">
    <citation type="submission" date="2022-05" db="EMBL/GenBank/DDBJ databases">
        <title>Chromosome-level reference genomes for two strains of Caenorhabditis briggsae: an improved platform for comparative genomics.</title>
        <authorList>
            <person name="Stevens L."/>
            <person name="Andersen E.C."/>
        </authorList>
    </citation>
    <scope>NUCLEOTIDE SEQUENCE [LARGE SCALE GENOMIC DNA]</scope>
    <source>
        <strain evidence="2">QX1410_ONT</strain>
        <tissue evidence="2">Whole-organism</tissue>
    </source>
</reference>
<protein>
    <submittedName>
        <fullName evidence="3">Uncharacterized protein</fullName>
    </submittedName>
</protein>
<accession>A0AAE9EU86</accession>
<proteinExistence type="predicted"/>
<dbReference type="KEGG" id="cbr:CBG_06142"/>
<organism evidence="3 5">
    <name type="scientific">Caenorhabditis briggsae</name>
    <dbReference type="NCBI Taxonomy" id="6238"/>
    <lineage>
        <taxon>Eukaryota</taxon>
        <taxon>Metazoa</taxon>
        <taxon>Ecdysozoa</taxon>
        <taxon>Nematoda</taxon>
        <taxon>Chromadorea</taxon>
        <taxon>Rhabditida</taxon>
        <taxon>Rhabditina</taxon>
        <taxon>Rhabditomorpha</taxon>
        <taxon>Rhabditoidea</taxon>
        <taxon>Rhabditidae</taxon>
        <taxon>Peloderinae</taxon>
        <taxon>Caenorhabditis</taxon>
    </lineage>
</organism>
<dbReference type="OMA" id="CMLSYND"/>
<name>A0AAE9EU86_CAEBR</name>
<evidence type="ECO:0000256" key="1">
    <source>
        <dbReference type="SAM" id="SignalP"/>
    </source>
</evidence>